<keyword evidence="2" id="KW-0808">Transferase</keyword>
<dbReference type="SUPFAM" id="SSF53448">
    <property type="entry name" value="Nucleotide-diphospho-sugar transferases"/>
    <property type="match status" value="1"/>
</dbReference>
<reference evidence="4 5" key="1">
    <citation type="journal article" date="2023" name="PLoS ONE">
        <title>Genome-based metabolic and phylogenomic analysis of three Terrisporobacter species.</title>
        <authorList>
            <person name="Boer T."/>
            <person name="Bengelsdorf F.R."/>
            <person name="Bomeke M."/>
            <person name="Daniel R."/>
            <person name="Poehlein A."/>
        </authorList>
    </citation>
    <scope>NUCLEOTIDE SEQUENCE [LARGE SCALE GENOMIC DNA]</scope>
    <source>
        <strain evidence="4 5">DSM 1288</strain>
    </source>
</reference>
<organism evidence="4 5">
    <name type="scientific">Terrisporobacter glycolicus ATCC 14880 = DSM 1288</name>
    <dbReference type="NCBI Taxonomy" id="1121315"/>
    <lineage>
        <taxon>Bacteria</taxon>
        <taxon>Bacillati</taxon>
        <taxon>Bacillota</taxon>
        <taxon>Clostridia</taxon>
        <taxon>Peptostreptococcales</taxon>
        <taxon>Peptostreptococcaceae</taxon>
        <taxon>Terrisporobacter</taxon>
    </lineage>
</organism>
<keyword evidence="1" id="KW-0328">Glycosyltransferase</keyword>
<accession>A0ABZ2EYJ1</accession>
<name>A0ABZ2EYJ1_9FIRM</name>
<dbReference type="CDD" id="cd00761">
    <property type="entry name" value="Glyco_tranf_GTA_type"/>
    <property type="match status" value="1"/>
</dbReference>
<sequence length="312" mass="37124">MKKYQISVIVPIYNNGQYLKDRCMKSLMKSSIFNDMEILFIDDGSTDDETIKIIKELEIEHDNVKTYYFPRGGSGNASRPRNKGAELATCDYITYLDPDNEAVNDGYYKLYKQLENCDFDIILGNYEFVEGSSKKISNYYNICEYYNFDCREITNTKDLIIKNNFSVNSIQAMLVKKSIILNNNVTMEGIGEDTVFFYEVMLLSRKVKVINEVIHLYYKDRDGSLTNSINNEYFDGHFMSQKRKKKIFENFGILESYLNTKQEYHFKHYLYNKMLQANEKKYGEKILYEIYDIYEGRWNVKDKDLRRFFERR</sequence>
<dbReference type="PANTHER" id="PTHR22916">
    <property type="entry name" value="GLYCOSYLTRANSFERASE"/>
    <property type="match status" value="1"/>
</dbReference>
<dbReference type="EMBL" id="CP117523">
    <property type="protein sequence ID" value="WWD85034.1"/>
    <property type="molecule type" value="Genomic_DNA"/>
</dbReference>
<dbReference type="Pfam" id="PF00535">
    <property type="entry name" value="Glycos_transf_2"/>
    <property type="match status" value="1"/>
</dbReference>
<dbReference type="Gene3D" id="3.90.550.10">
    <property type="entry name" value="Spore Coat Polysaccharide Biosynthesis Protein SpsA, Chain A"/>
    <property type="match status" value="1"/>
</dbReference>
<dbReference type="InterPro" id="IPR001173">
    <property type="entry name" value="Glyco_trans_2-like"/>
</dbReference>
<evidence type="ECO:0000256" key="2">
    <source>
        <dbReference type="ARBA" id="ARBA00022679"/>
    </source>
</evidence>
<evidence type="ECO:0000256" key="1">
    <source>
        <dbReference type="ARBA" id="ARBA00022676"/>
    </source>
</evidence>
<protein>
    <recommendedName>
        <fullName evidence="3">Glycosyltransferase 2-like domain-containing protein</fullName>
    </recommendedName>
</protein>
<evidence type="ECO:0000313" key="4">
    <source>
        <dbReference type="EMBL" id="WWD85034.1"/>
    </source>
</evidence>
<feature type="domain" description="Glycosyltransferase 2-like" evidence="3">
    <location>
        <begin position="7"/>
        <end position="164"/>
    </location>
</feature>
<gene>
    <name evidence="4" type="ORF">TEGL_34810</name>
</gene>
<evidence type="ECO:0000313" key="5">
    <source>
        <dbReference type="Proteomes" id="UP001348492"/>
    </source>
</evidence>
<dbReference type="Proteomes" id="UP001348492">
    <property type="component" value="Chromosome"/>
</dbReference>
<proteinExistence type="predicted"/>
<dbReference type="InterPro" id="IPR029044">
    <property type="entry name" value="Nucleotide-diphossugar_trans"/>
</dbReference>
<keyword evidence="5" id="KW-1185">Reference proteome</keyword>
<dbReference type="PANTHER" id="PTHR22916:SF51">
    <property type="entry name" value="GLYCOSYLTRANSFERASE EPSH-RELATED"/>
    <property type="match status" value="1"/>
</dbReference>
<evidence type="ECO:0000259" key="3">
    <source>
        <dbReference type="Pfam" id="PF00535"/>
    </source>
</evidence>
<dbReference type="RefSeq" id="WP_018591680.1">
    <property type="nucleotide sequence ID" value="NZ_CP117523.1"/>
</dbReference>